<reference evidence="1 2" key="1">
    <citation type="submission" date="2019-07" db="EMBL/GenBank/DDBJ databases">
        <title>Characterization of Brevibacillus brevis HK544, as a potential biocontrol agent.</title>
        <authorList>
            <person name="Kim H."/>
        </authorList>
    </citation>
    <scope>NUCLEOTIDE SEQUENCE [LARGE SCALE GENOMIC DNA]</scope>
    <source>
        <strain evidence="1 2">HK544</strain>
    </source>
</reference>
<proteinExistence type="predicted"/>
<organism evidence="1 2">
    <name type="scientific">Brevibacillus brevis</name>
    <name type="common">Bacillus brevis</name>
    <dbReference type="NCBI Taxonomy" id="1393"/>
    <lineage>
        <taxon>Bacteria</taxon>
        <taxon>Bacillati</taxon>
        <taxon>Bacillota</taxon>
        <taxon>Bacilli</taxon>
        <taxon>Bacillales</taxon>
        <taxon>Paenibacillaceae</taxon>
        <taxon>Brevibacillus</taxon>
    </lineage>
</organism>
<name>A0A517I1C0_BREBE</name>
<accession>A0A517I1C0</accession>
<gene>
    <name evidence="1" type="ORF">FPS98_01165</name>
</gene>
<dbReference type="EMBL" id="CP042161">
    <property type="protein sequence ID" value="QDS32701.1"/>
    <property type="molecule type" value="Genomic_DNA"/>
</dbReference>
<dbReference type="RefSeq" id="WP_144612796.1">
    <property type="nucleotide sequence ID" value="NZ_CP042161.1"/>
</dbReference>
<dbReference type="AlphaFoldDB" id="A0A517I1C0"/>
<dbReference type="Proteomes" id="UP000317713">
    <property type="component" value="Chromosome"/>
</dbReference>
<evidence type="ECO:0000313" key="2">
    <source>
        <dbReference type="Proteomes" id="UP000317713"/>
    </source>
</evidence>
<sequence length="274" mass="29321">MSVNGLPPNVHISFRENVTQPELRQAAERSIATLIASFDKKVEQTLVTDTTKAKLQTNVHAQDDRSSLQSIDLNIPDTAHIRTLAIVPPFDFTWSWFLPDGSPPTFQNLNNETGEVGLIARSGAVSGEGGVGAPGFIAAHAGFGIMLSTDREVTATGYASRRFVPKWHLSSIESTDSAMVEAGTELTVLKDGQLVNSASGKLFSESVQGNGGGRYESSGYVDVTNPPSLSFAMSPGHQYTFNVGIWVFSNKSGSQHAFAESWLSGAVLSMSVVR</sequence>
<evidence type="ECO:0000313" key="1">
    <source>
        <dbReference type="EMBL" id="QDS32701.1"/>
    </source>
</evidence>
<protein>
    <submittedName>
        <fullName evidence="1">Uncharacterized protein</fullName>
    </submittedName>
</protein>